<dbReference type="SUPFAM" id="SSF53474">
    <property type="entry name" value="alpha/beta-Hydrolases"/>
    <property type="match status" value="1"/>
</dbReference>
<keyword evidence="2" id="KW-1185">Reference proteome</keyword>
<dbReference type="Proteomes" id="UP000054937">
    <property type="component" value="Unassembled WGS sequence"/>
</dbReference>
<protein>
    <recommendedName>
        <fullName evidence="3">Pectinacetylesterase family protein</fullName>
    </recommendedName>
</protein>
<dbReference type="InterPro" id="IPR029058">
    <property type="entry name" value="AB_hydrolase_fold"/>
</dbReference>
<dbReference type="PANTHER" id="PTHR21562:SF67">
    <property type="entry name" value="PECTIN ACETYLESTERASE"/>
    <property type="match status" value="1"/>
</dbReference>
<accession>A0A0V0R4U2</accession>
<evidence type="ECO:0000313" key="1">
    <source>
        <dbReference type="EMBL" id="KRX09499.1"/>
    </source>
</evidence>
<dbReference type="InParanoid" id="A0A0V0R4U2"/>
<dbReference type="EMBL" id="LDAU01000048">
    <property type="protein sequence ID" value="KRX09499.1"/>
    <property type="molecule type" value="Genomic_DNA"/>
</dbReference>
<organism evidence="1 2">
    <name type="scientific">Pseudocohnilembus persalinus</name>
    <name type="common">Ciliate</name>
    <dbReference type="NCBI Taxonomy" id="266149"/>
    <lineage>
        <taxon>Eukaryota</taxon>
        <taxon>Sar</taxon>
        <taxon>Alveolata</taxon>
        <taxon>Ciliophora</taxon>
        <taxon>Intramacronucleata</taxon>
        <taxon>Oligohymenophorea</taxon>
        <taxon>Scuticociliatia</taxon>
        <taxon>Philasterida</taxon>
        <taxon>Pseudocohnilembidae</taxon>
        <taxon>Pseudocohnilembus</taxon>
    </lineage>
</organism>
<dbReference type="GO" id="GO:0016787">
    <property type="term" value="F:hydrolase activity"/>
    <property type="evidence" value="ECO:0007669"/>
    <property type="project" value="InterPro"/>
</dbReference>
<proteinExistence type="predicted"/>
<dbReference type="OMA" id="TWAKCKL"/>
<dbReference type="OrthoDB" id="2015280at2759"/>
<comment type="caution">
    <text evidence="1">The sequence shown here is derived from an EMBL/GenBank/DDBJ whole genome shotgun (WGS) entry which is preliminary data.</text>
</comment>
<dbReference type="InterPro" id="IPR004963">
    <property type="entry name" value="PAE/NOTUM"/>
</dbReference>
<dbReference type="PANTHER" id="PTHR21562">
    <property type="entry name" value="NOTUM-RELATED"/>
    <property type="match status" value="1"/>
</dbReference>
<sequence>MLEQEEQGGAWCFGETHNDVLTNCYNRGQYLNTGSSERLRQQVNFEGIFSSDYTENPEFYDYTVIHVNYCDGAGHQGYVKDAIQVPNLDQQIWFRGENNTKTILKYAKEVLNMDKADKVVVSGSSAGGLAGYTWIDFIANDLKKRNPKINVVGIFGGGVFLDYPSFQNGKYSFTNQMRNLFDITNKNAKYINQRCQKQNIQQPWKCMFAQYLLEHIETDILIINSGYDSYQIPFVLEIECVGRILKINHLNGCTYQEQDYIEEFHQEFNQLLKQIQKKKINISSWVISCVGHDYLQKEIFFDKQCTVPQNSGNTAAYISEQFIKKKMKINLIEEISWPDNINCSYKSRSDYFLVLYFLI</sequence>
<evidence type="ECO:0000313" key="2">
    <source>
        <dbReference type="Proteomes" id="UP000054937"/>
    </source>
</evidence>
<gene>
    <name evidence="1" type="ORF">PPERSA_12242</name>
</gene>
<evidence type="ECO:0008006" key="3">
    <source>
        <dbReference type="Google" id="ProtNLM"/>
    </source>
</evidence>
<dbReference type="Pfam" id="PF03283">
    <property type="entry name" value="PAE"/>
    <property type="match status" value="1"/>
</dbReference>
<name>A0A0V0R4U2_PSEPJ</name>
<reference evidence="1 2" key="1">
    <citation type="journal article" date="2015" name="Sci. Rep.">
        <title>Genome of the facultative scuticociliatosis pathogen Pseudocohnilembus persalinus provides insight into its virulence through horizontal gene transfer.</title>
        <authorList>
            <person name="Xiong J."/>
            <person name="Wang G."/>
            <person name="Cheng J."/>
            <person name="Tian M."/>
            <person name="Pan X."/>
            <person name="Warren A."/>
            <person name="Jiang C."/>
            <person name="Yuan D."/>
            <person name="Miao W."/>
        </authorList>
    </citation>
    <scope>NUCLEOTIDE SEQUENCE [LARGE SCALE GENOMIC DNA]</scope>
    <source>
        <strain evidence="1">36N120E</strain>
    </source>
</reference>
<dbReference type="AlphaFoldDB" id="A0A0V0R4U2"/>